<keyword evidence="2" id="KW-0560">Oxidoreductase</keyword>
<comment type="caution">
    <text evidence="3">The sequence shown here is derived from an EMBL/GenBank/DDBJ whole genome shotgun (WGS) entry which is preliminary data.</text>
</comment>
<protein>
    <submittedName>
        <fullName evidence="3">Ldh family oxidoreductase</fullName>
    </submittedName>
</protein>
<dbReference type="PANTHER" id="PTHR11091">
    <property type="entry name" value="OXIDOREDUCTASE-RELATED"/>
    <property type="match status" value="1"/>
</dbReference>
<dbReference type="EMBL" id="JBHRTR010000046">
    <property type="protein sequence ID" value="MFC3230468.1"/>
    <property type="molecule type" value="Genomic_DNA"/>
</dbReference>
<proteinExistence type="inferred from homology"/>
<gene>
    <name evidence="3" type="ORF">ACFOGJ_24685</name>
</gene>
<evidence type="ECO:0000256" key="1">
    <source>
        <dbReference type="ARBA" id="ARBA00006056"/>
    </source>
</evidence>
<sequence>MSAPPQAQGPRRVDAAALDRFCRAVLAAAGADAGTVDAATRAMLHGSRLGVDSHGVRLLGHYVAVLQGGRVNPRPAMTWPADGGAVAVLDADNGHGALATFHAVDHAVGRARTTGLAAVAIRNSSHFGPAGAYALAAAEAGMIGLVTCNADSYVRLHGGAERFHGTNPLACAVPVAGGRPWLLDMATSAIPYNRIQLYKSLGRDLPPGTASAAGGIDTVDPAAAQMLAPLGGDFGFKGAGLAGLSEILSAVLTGMRLSFEIAPMAGPDLASPRGLGAFVLVLRPQAFLPEEDFDAGMRRYLAALRRSAARPGEEVLAPGDREWAEADRRAAAGIPIDPDTEAVFRDLVDRFGLAPPAFAAAPDAASAPPGASGAKTG</sequence>
<name>A0ABV7L799_9PROT</name>
<dbReference type="Pfam" id="PF02615">
    <property type="entry name" value="Ldh_2"/>
    <property type="match status" value="1"/>
</dbReference>
<organism evidence="3 4">
    <name type="scientific">Marinibaculum pumilum</name>
    <dbReference type="NCBI Taxonomy" id="1766165"/>
    <lineage>
        <taxon>Bacteria</taxon>
        <taxon>Pseudomonadati</taxon>
        <taxon>Pseudomonadota</taxon>
        <taxon>Alphaproteobacteria</taxon>
        <taxon>Rhodospirillales</taxon>
        <taxon>Rhodospirillaceae</taxon>
        <taxon>Marinibaculum</taxon>
    </lineage>
</organism>
<dbReference type="SUPFAM" id="SSF89733">
    <property type="entry name" value="L-sulfolactate dehydrogenase-like"/>
    <property type="match status" value="1"/>
</dbReference>
<dbReference type="RefSeq" id="WP_379905664.1">
    <property type="nucleotide sequence ID" value="NZ_JBHRTR010000046.1"/>
</dbReference>
<dbReference type="InterPro" id="IPR036111">
    <property type="entry name" value="Mal/L-sulfo/L-lacto_DH-like_sf"/>
</dbReference>
<dbReference type="InterPro" id="IPR043144">
    <property type="entry name" value="Mal/L-sulf/L-lact_DH-like_ah"/>
</dbReference>
<evidence type="ECO:0000313" key="3">
    <source>
        <dbReference type="EMBL" id="MFC3230468.1"/>
    </source>
</evidence>
<comment type="similarity">
    <text evidence="1">Belongs to the LDH2/MDH2 oxidoreductase family.</text>
</comment>
<dbReference type="InterPro" id="IPR043143">
    <property type="entry name" value="Mal/L-sulf/L-lact_DH-like_NADP"/>
</dbReference>
<accession>A0ABV7L799</accession>
<evidence type="ECO:0000256" key="2">
    <source>
        <dbReference type="ARBA" id="ARBA00023002"/>
    </source>
</evidence>
<keyword evidence="4" id="KW-1185">Reference proteome</keyword>
<reference evidence="4" key="1">
    <citation type="journal article" date="2019" name="Int. J. Syst. Evol. Microbiol.">
        <title>The Global Catalogue of Microorganisms (GCM) 10K type strain sequencing project: providing services to taxonomists for standard genome sequencing and annotation.</title>
        <authorList>
            <consortium name="The Broad Institute Genomics Platform"/>
            <consortium name="The Broad Institute Genome Sequencing Center for Infectious Disease"/>
            <person name="Wu L."/>
            <person name="Ma J."/>
        </authorList>
    </citation>
    <scope>NUCLEOTIDE SEQUENCE [LARGE SCALE GENOMIC DNA]</scope>
    <source>
        <strain evidence="4">KCTC 42964</strain>
    </source>
</reference>
<dbReference type="InterPro" id="IPR003767">
    <property type="entry name" value="Malate/L-lactate_DH-like"/>
</dbReference>
<dbReference type="Proteomes" id="UP001595528">
    <property type="component" value="Unassembled WGS sequence"/>
</dbReference>
<dbReference type="Gene3D" id="3.30.1370.60">
    <property type="entry name" value="Hypothetical oxidoreductase yiak, domain 2"/>
    <property type="match status" value="1"/>
</dbReference>
<evidence type="ECO:0000313" key="4">
    <source>
        <dbReference type="Proteomes" id="UP001595528"/>
    </source>
</evidence>
<dbReference type="PANTHER" id="PTHR11091:SF0">
    <property type="entry name" value="MALATE DEHYDROGENASE"/>
    <property type="match status" value="1"/>
</dbReference>
<dbReference type="Gene3D" id="1.10.1530.10">
    <property type="match status" value="1"/>
</dbReference>